<evidence type="ECO:0000313" key="11">
    <source>
        <dbReference type="EMBL" id="CAG2220227.1"/>
    </source>
</evidence>
<dbReference type="EC" id="3.4.19.12" evidence="8"/>
<feature type="region of interest" description="Disordered" evidence="9">
    <location>
        <begin position="119"/>
        <end position="144"/>
    </location>
</feature>
<dbReference type="AlphaFoldDB" id="A0A8S3SHH6"/>
<dbReference type="EMBL" id="CAJPWZ010001653">
    <property type="protein sequence ID" value="CAG2220227.1"/>
    <property type="molecule type" value="Genomic_DNA"/>
</dbReference>
<evidence type="ECO:0000259" key="10">
    <source>
        <dbReference type="PROSITE" id="PS50222"/>
    </source>
</evidence>
<feature type="domain" description="EF-hand" evidence="10">
    <location>
        <begin position="326"/>
        <end position="361"/>
    </location>
</feature>
<keyword evidence="4 8" id="KW-0645">Protease</keyword>
<dbReference type="InterPro" id="IPR039785">
    <property type="entry name" value="MINY3/4"/>
</dbReference>
<dbReference type="GO" id="GO:0004843">
    <property type="term" value="F:cysteine-type deubiquitinase activity"/>
    <property type="evidence" value="ECO:0007669"/>
    <property type="project" value="UniProtKB-UniRule"/>
</dbReference>
<dbReference type="GO" id="GO:0071108">
    <property type="term" value="P:protein K48-linked deubiquitination"/>
    <property type="evidence" value="ECO:0007669"/>
    <property type="project" value="InterPro"/>
</dbReference>
<dbReference type="InterPro" id="IPR011992">
    <property type="entry name" value="EF-hand-dom_pair"/>
</dbReference>
<dbReference type="GO" id="GO:0006508">
    <property type="term" value="P:proteolysis"/>
    <property type="evidence" value="ECO:0007669"/>
    <property type="project" value="UniProtKB-KW"/>
</dbReference>
<dbReference type="InterPro" id="IPR002048">
    <property type="entry name" value="EF_hand_dom"/>
</dbReference>
<evidence type="ECO:0000256" key="6">
    <source>
        <dbReference type="ARBA" id="ARBA00022801"/>
    </source>
</evidence>
<keyword evidence="5 8" id="KW-0833">Ubl conjugation pathway</keyword>
<evidence type="ECO:0000256" key="3">
    <source>
        <dbReference type="ARBA" id="ARBA00011074"/>
    </source>
</evidence>
<dbReference type="OrthoDB" id="9981542at2759"/>
<comment type="similarity">
    <text evidence="3 8">Belongs to the MINDY deubiquitinase family. FAM188 subfamily.</text>
</comment>
<dbReference type="Proteomes" id="UP000683360">
    <property type="component" value="Unassembled WGS sequence"/>
</dbReference>
<keyword evidence="12" id="KW-1185">Reference proteome</keyword>
<accession>A0A8S3SHH6</accession>
<dbReference type="PANTHER" id="PTHR12473">
    <property type="entry name" value="UBIQUITIN CARBOXYL-TERMINAL HYDROLASE MINDY-4-RELATED"/>
    <property type="match status" value="1"/>
</dbReference>
<organism evidence="11 12">
    <name type="scientific">Mytilus edulis</name>
    <name type="common">Blue mussel</name>
    <dbReference type="NCBI Taxonomy" id="6550"/>
    <lineage>
        <taxon>Eukaryota</taxon>
        <taxon>Metazoa</taxon>
        <taxon>Spiralia</taxon>
        <taxon>Lophotrochozoa</taxon>
        <taxon>Mollusca</taxon>
        <taxon>Bivalvia</taxon>
        <taxon>Autobranchia</taxon>
        <taxon>Pteriomorphia</taxon>
        <taxon>Mytilida</taxon>
        <taxon>Mytiloidea</taxon>
        <taxon>Mytilidae</taxon>
        <taxon>Mytilinae</taxon>
        <taxon>Mytilus</taxon>
    </lineage>
</organism>
<dbReference type="GO" id="GO:0005509">
    <property type="term" value="F:calcium ion binding"/>
    <property type="evidence" value="ECO:0007669"/>
    <property type="project" value="InterPro"/>
</dbReference>
<evidence type="ECO:0000256" key="2">
    <source>
        <dbReference type="ARBA" id="ARBA00002107"/>
    </source>
</evidence>
<comment type="catalytic activity">
    <reaction evidence="1 8">
        <text>Thiol-dependent hydrolysis of ester, thioester, amide, peptide and isopeptide bonds formed by the C-terminal Gly of ubiquitin (a 76-residue protein attached to proteins as an intracellular targeting signal).</text>
        <dbReference type="EC" id="3.4.19.12"/>
    </reaction>
</comment>
<evidence type="ECO:0000256" key="1">
    <source>
        <dbReference type="ARBA" id="ARBA00000707"/>
    </source>
</evidence>
<comment type="function">
    <text evidence="2 8">Hydrolase that can remove 'Lys-48'-linked conjugated ubiquitin from proteins.</text>
</comment>
<evidence type="ECO:0000256" key="7">
    <source>
        <dbReference type="ARBA" id="ARBA00022807"/>
    </source>
</evidence>
<dbReference type="Gene3D" id="1.10.238.10">
    <property type="entry name" value="EF-hand"/>
    <property type="match status" value="1"/>
</dbReference>
<dbReference type="PROSITE" id="PS50222">
    <property type="entry name" value="EF_HAND_2"/>
    <property type="match status" value="1"/>
</dbReference>
<dbReference type="SMART" id="SM01174">
    <property type="entry name" value="DUF4205"/>
    <property type="match status" value="1"/>
</dbReference>
<sequence>MATTSGKLDEDTLMTLKTIIWGTDIKDEVFKRWTQGFVFSEDEPTALVQFDGGPCAVIAPVQGYIIRQALFTENPVDNLSTLTEEKANELLGSALVEIMLEVSSKSGVFSVIYLEDDKNDDDTNKDESCSTSKENSETKNGESCAKRPKLDADLFHTRIRCTKCENEDDLRTYVKSKLSMFQETFGVVLYLYSIILTKGIEQIKNEVEDPGEQFIDNIHGHGGQSLINLLLSGKAVTNVWDNDKDISGLKLRGIPRQSTIGFLTLMEYMRYCEVGWYLKNPRFPIWTLGSETHLTVLFSKIIWLVGSETHLTVLFSKDENLIINESSKSSARHIFQRFDPEGNGFISTSLLGDLMSALDLVSEKEYVDIMTSKLDSESLGIITMHCFMEEFYPGDVIKDTPNTFELYHYNGIPRSCLNSKVKYFVGTATLPEELEVQIITDTSPIKLCLQTKWPNSEVHNRIHVCVCIVIGVYNHFLESETEFVM</sequence>
<gene>
    <name evidence="11" type="ORF">MEDL_33712</name>
</gene>
<keyword evidence="6 8" id="KW-0378">Hydrolase</keyword>
<dbReference type="SUPFAM" id="SSF47473">
    <property type="entry name" value="EF-hand"/>
    <property type="match status" value="1"/>
</dbReference>
<evidence type="ECO:0000256" key="9">
    <source>
        <dbReference type="SAM" id="MobiDB-lite"/>
    </source>
</evidence>
<dbReference type="Pfam" id="PF13898">
    <property type="entry name" value="MINDY-3_4_CD"/>
    <property type="match status" value="1"/>
</dbReference>
<dbReference type="InterPro" id="IPR025257">
    <property type="entry name" value="MINDY-3/4_CD"/>
</dbReference>
<feature type="compositionally biased region" description="Basic and acidic residues" evidence="9">
    <location>
        <begin position="121"/>
        <end position="144"/>
    </location>
</feature>
<name>A0A8S3SHH6_MYTED</name>
<evidence type="ECO:0000256" key="4">
    <source>
        <dbReference type="ARBA" id="ARBA00022670"/>
    </source>
</evidence>
<reference evidence="11" key="1">
    <citation type="submission" date="2021-03" db="EMBL/GenBank/DDBJ databases">
        <authorList>
            <person name="Bekaert M."/>
        </authorList>
    </citation>
    <scope>NUCLEOTIDE SEQUENCE</scope>
</reference>
<proteinExistence type="inferred from homology"/>
<keyword evidence="7 8" id="KW-0788">Thiol protease</keyword>
<evidence type="ECO:0000313" key="12">
    <source>
        <dbReference type="Proteomes" id="UP000683360"/>
    </source>
</evidence>
<protein>
    <recommendedName>
        <fullName evidence="8">Ubiquitin carboxyl-terminal hydrolase MINDY</fullName>
        <ecNumber evidence="8">3.4.19.12</ecNumber>
    </recommendedName>
</protein>
<evidence type="ECO:0000256" key="8">
    <source>
        <dbReference type="RuleBase" id="RU367088"/>
    </source>
</evidence>
<dbReference type="GO" id="GO:1990380">
    <property type="term" value="F:K48-linked deubiquitinase activity"/>
    <property type="evidence" value="ECO:0007669"/>
    <property type="project" value="UniProtKB-UniRule"/>
</dbReference>
<dbReference type="PANTHER" id="PTHR12473:SF17">
    <property type="entry name" value="UBIQUITIN CARBOXYL-TERMINAL HYDROLASE MINDY-3"/>
    <property type="match status" value="1"/>
</dbReference>
<evidence type="ECO:0000256" key="5">
    <source>
        <dbReference type="ARBA" id="ARBA00022786"/>
    </source>
</evidence>
<comment type="caution">
    <text evidence="11">The sequence shown here is derived from an EMBL/GenBank/DDBJ whole genome shotgun (WGS) entry which is preliminary data.</text>
</comment>